<organism evidence="1 2">
    <name type="scientific">Micrococcus luteus</name>
    <name type="common">Micrococcus lysodeikticus</name>
    <dbReference type="NCBI Taxonomy" id="1270"/>
    <lineage>
        <taxon>Bacteria</taxon>
        <taxon>Bacillati</taxon>
        <taxon>Actinomycetota</taxon>
        <taxon>Actinomycetes</taxon>
        <taxon>Micrococcales</taxon>
        <taxon>Micrococcaceae</taxon>
        <taxon>Micrococcus</taxon>
    </lineage>
</organism>
<protein>
    <recommendedName>
        <fullName evidence="3">DUF1837 domain-containing protein</fullName>
    </recommendedName>
</protein>
<gene>
    <name evidence="1" type="ORF">CYJ95_11375</name>
</gene>
<dbReference type="EMBL" id="PKJT01000016">
    <property type="protein sequence ID" value="PKZ79764.1"/>
    <property type="molecule type" value="Genomic_DNA"/>
</dbReference>
<accession>A0AAX0VHT4</accession>
<dbReference type="Proteomes" id="UP000234847">
    <property type="component" value="Unassembled WGS sequence"/>
</dbReference>
<sequence>MSSPAFLTPLLTLEESDGKSKVEYVVGGEQLVDDARDLAAAIIADDAMVVACGKSPVLDRWRTRRDGGAPSTGAQLEAVKAFVSIGFGLPDAPKPADHVQGHVAELLWHRVVAERTSCRDGRTLVEAPPIKADALEPGGDGLVVYEDSCGTLVFRLWEIKKHDADARISKTINRAAKQLRKRGHHYLAKLAGPATLTAEGALGELYDGMVDLWFERSARAGVGVSVGASLEHRPRNSNTFRSLGTQFPEFVAAGQTESIVIALPDFPEFASKVKEIVWSGL</sequence>
<evidence type="ECO:0000313" key="1">
    <source>
        <dbReference type="EMBL" id="PKZ79764.1"/>
    </source>
</evidence>
<evidence type="ECO:0008006" key="3">
    <source>
        <dbReference type="Google" id="ProtNLM"/>
    </source>
</evidence>
<dbReference type="AlphaFoldDB" id="A0AAX0VHT4"/>
<reference evidence="1 2" key="1">
    <citation type="submission" date="2017-12" db="EMBL/GenBank/DDBJ databases">
        <title>Phylogenetic diversity of female urinary microbiome.</title>
        <authorList>
            <person name="Thomas-White K."/>
            <person name="Wolfe A.J."/>
        </authorList>
    </citation>
    <scope>NUCLEOTIDE SEQUENCE [LARGE SCALE GENOMIC DNA]</scope>
    <source>
        <strain evidence="1 2">UMB0038</strain>
    </source>
</reference>
<dbReference type="RefSeq" id="WP_086002339.1">
    <property type="nucleotide sequence ID" value="NZ_JACLBR010000104.1"/>
</dbReference>
<name>A0AAX0VHT4_MICLU</name>
<proteinExistence type="predicted"/>
<comment type="caution">
    <text evidence="1">The sequence shown here is derived from an EMBL/GenBank/DDBJ whole genome shotgun (WGS) entry which is preliminary data.</text>
</comment>
<evidence type="ECO:0000313" key="2">
    <source>
        <dbReference type="Proteomes" id="UP000234847"/>
    </source>
</evidence>